<dbReference type="Ensembl" id="ENSMLET00000034870.1">
    <property type="protein sequence ID" value="ENSMLEP00000011445.1"/>
    <property type="gene ID" value="ENSMLEG00000029907.1"/>
</dbReference>
<dbReference type="RefSeq" id="XP_011840030.1">
    <property type="nucleotide sequence ID" value="XM_011984640.1"/>
</dbReference>
<name>A0A2K5Y7C1_MANLE</name>
<dbReference type="PANTHER" id="PTHR13054:SF2">
    <property type="entry name" value="PROTEIN DGCR6"/>
    <property type="match status" value="1"/>
</dbReference>
<dbReference type="InterPro" id="IPR010849">
    <property type="entry name" value="Gonadal"/>
</dbReference>
<evidence type="ECO:0000313" key="3">
    <source>
        <dbReference type="Ensembl" id="ENSMLEP00000011445.1"/>
    </source>
</evidence>
<feature type="region of interest" description="Disordered" evidence="2">
    <location>
        <begin position="130"/>
        <end position="171"/>
    </location>
</feature>
<dbReference type="OrthoDB" id="9532930at2759"/>
<dbReference type="GeneTree" id="ENSGT00390000017663"/>
<reference evidence="3" key="1">
    <citation type="submission" date="2025-08" db="UniProtKB">
        <authorList>
            <consortium name="Ensembl"/>
        </authorList>
    </citation>
    <scope>IDENTIFICATION</scope>
</reference>
<dbReference type="Pfam" id="PF07324">
    <property type="entry name" value="DGCR6"/>
    <property type="match status" value="1"/>
</dbReference>
<evidence type="ECO:0000256" key="1">
    <source>
        <dbReference type="ARBA" id="ARBA00005939"/>
    </source>
</evidence>
<comment type="similarity">
    <text evidence="1">Belongs to the gonadal family.</text>
</comment>
<organism evidence="3 4">
    <name type="scientific">Mandrillus leucophaeus</name>
    <name type="common">Drill</name>
    <name type="synonym">Papio leucophaeus</name>
    <dbReference type="NCBI Taxonomy" id="9568"/>
    <lineage>
        <taxon>Eukaryota</taxon>
        <taxon>Metazoa</taxon>
        <taxon>Chordata</taxon>
        <taxon>Craniata</taxon>
        <taxon>Vertebrata</taxon>
        <taxon>Euteleostomi</taxon>
        <taxon>Mammalia</taxon>
        <taxon>Eutheria</taxon>
        <taxon>Euarchontoglires</taxon>
        <taxon>Primates</taxon>
        <taxon>Haplorrhini</taxon>
        <taxon>Catarrhini</taxon>
        <taxon>Cercopithecidae</taxon>
        <taxon>Cercopithecinae</taxon>
        <taxon>Mandrillus</taxon>
    </lineage>
</organism>
<protein>
    <recommendedName>
        <fullName evidence="5">Protein DGCR6</fullName>
    </recommendedName>
</protein>
<sequence length="356" mass="38392">MPGETPSLSVSVSPSLSVPPAALRTSPQQPLTFAGAFPPPESLLLNPVPSRFSPSHQKPPSPGPAAGLGTGKAQSGLTVRAGGRAAWGDHTGPDGDSGSNRPGPEALGWCCLSHPGGGEDADRLQRHCSAADGALDPGPVGSGRSPPLWRKAGDWEESTSQARRAHRAPLPRSSFQQRLSYTTLSDLALALLDGTVFEIVQGLLEIQHLTEKSLYNQRLRLQNEHRVLRQALRQKHQEAQQACRPHNLPVLQAAQQQELQAVEHRIREEQRAMDRKIVLELDRKVADQQSTLEKAGVAGFYVTTNPQELMLQMNLLELIRKLQQRGCRAGKAALGLGGPWQPPAAQCDQKGSPVPP</sequence>
<dbReference type="KEGG" id="mleu:105542926"/>
<dbReference type="AlphaFoldDB" id="A0A2K5Y7C1"/>
<evidence type="ECO:0000313" key="4">
    <source>
        <dbReference type="Proteomes" id="UP000233140"/>
    </source>
</evidence>
<dbReference type="Proteomes" id="UP000233140">
    <property type="component" value="Unassembled WGS sequence"/>
</dbReference>
<dbReference type="GeneID" id="105542926"/>
<accession>A0A2K5Y7C1</accession>
<keyword evidence="4" id="KW-1185">Reference proteome</keyword>
<dbReference type="PANTHER" id="PTHR13054">
    <property type="entry name" value="DIGEORGE SYNDROME CRITICAL REGION 6 DGCR6 FAMILY MEMBER"/>
    <property type="match status" value="1"/>
</dbReference>
<dbReference type="STRING" id="9568.ENSMLEP00000011445"/>
<evidence type="ECO:0000256" key="2">
    <source>
        <dbReference type="SAM" id="MobiDB-lite"/>
    </source>
</evidence>
<feature type="compositionally biased region" description="Low complexity" evidence="2">
    <location>
        <begin position="1"/>
        <end position="23"/>
    </location>
</feature>
<proteinExistence type="inferred from homology"/>
<evidence type="ECO:0008006" key="5">
    <source>
        <dbReference type="Google" id="ProtNLM"/>
    </source>
</evidence>
<feature type="region of interest" description="Disordered" evidence="2">
    <location>
        <begin position="1"/>
        <end position="101"/>
    </location>
</feature>
<reference evidence="3" key="2">
    <citation type="submission" date="2025-09" db="UniProtKB">
        <authorList>
            <consortium name="Ensembl"/>
        </authorList>
    </citation>
    <scope>IDENTIFICATION</scope>
</reference>